<evidence type="ECO:0000259" key="3">
    <source>
        <dbReference type="Pfam" id="PF10400"/>
    </source>
</evidence>
<reference evidence="4 5" key="2">
    <citation type="journal article" date="2016" name="Genome Announc.">
        <title>Permanent Draft Genome Sequences for Two Variants of Frankia sp. Strain CpI1, the First Frankia Strain Isolated from Root Nodules of Comptonia peregrina.</title>
        <authorList>
            <person name="Oshone R."/>
            <person name="Hurst S.G.IV."/>
            <person name="Abebe-Akele F."/>
            <person name="Simpson S."/>
            <person name="Morris K."/>
            <person name="Thomas W.K."/>
            <person name="Tisa L.S."/>
        </authorList>
    </citation>
    <scope>NUCLEOTIDE SEQUENCE [LARGE SCALE GENOMIC DNA]</scope>
    <source>
        <strain evidence="5">CpI1-S</strain>
    </source>
</reference>
<comment type="caution">
    <text evidence="4">The sequence shown here is derived from an EMBL/GenBank/DDBJ whole genome shotgun (WGS) entry which is preliminary data.</text>
</comment>
<dbReference type="PATRIC" id="fig|1502723.3.peg.7173"/>
<dbReference type="AlphaFoldDB" id="A0A0D8B6F7"/>
<dbReference type="Pfam" id="PF03551">
    <property type="entry name" value="PadR"/>
    <property type="match status" value="1"/>
</dbReference>
<evidence type="ECO:0000313" key="5">
    <source>
        <dbReference type="Proteomes" id="UP000032545"/>
    </source>
</evidence>
<feature type="domain" description="Transcription regulator PadR C-terminal" evidence="3">
    <location>
        <begin position="94"/>
        <end position="171"/>
    </location>
</feature>
<feature type="domain" description="Transcription regulator PadR N-terminal" evidence="2">
    <location>
        <begin position="7"/>
        <end position="80"/>
    </location>
</feature>
<dbReference type="InterPro" id="IPR036390">
    <property type="entry name" value="WH_DNA-bd_sf"/>
</dbReference>
<evidence type="ECO:0000313" key="4">
    <source>
        <dbReference type="EMBL" id="KJE19514.1"/>
    </source>
</evidence>
<name>A0A0D8B6F7_9ACTN</name>
<dbReference type="OrthoDB" id="3186544at2"/>
<dbReference type="PANTHER" id="PTHR43252">
    <property type="entry name" value="TRANSCRIPTIONAL REGULATOR YQJI"/>
    <property type="match status" value="1"/>
</dbReference>
<sequence length="213" mass="23533">MSIRHGLLALLAERPMYGYQLRAEFETRTGSTWPLNIGQVYTTLQRLERDGLVEPADTAGYADDQTAVYQLTETGRAETEKWWSAPVTRHAPARDELAIKLALAVTLPGVDVQAVVQRQRTETMRAVQQYTRLSRRADEANDTAWLLVLDSLVFAAEAEIRWLDHVEARLERTARRAARTDASPSGAPPPATPTTALSSPGHPDAATTEKSGR</sequence>
<dbReference type="Proteomes" id="UP000032545">
    <property type="component" value="Unassembled WGS sequence"/>
</dbReference>
<organism evidence="4 5">
    <name type="scientific">Frankia torreyi</name>
    <dbReference type="NCBI Taxonomy" id="1856"/>
    <lineage>
        <taxon>Bacteria</taxon>
        <taxon>Bacillati</taxon>
        <taxon>Actinomycetota</taxon>
        <taxon>Actinomycetes</taxon>
        <taxon>Frankiales</taxon>
        <taxon>Frankiaceae</taxon>
        <taxon>Frankia</taxon>
    </lineage>
</organism>
<dbReference type="Gene3D" id="1.10.10.10">
    <property type="entry name" value="Winged helix-like DNA-binding domain superfamily/Winged helix DNA-binding domain"/>
    <property type="match status" value="1"/>
</dbReference>
<dbReference type="InterPro" id="IPR036388">
    <property type="entry name" value="WH-like_DNA-bd_sf"/>
</dbReference>
<dbReference type="InterPro" id="IPR005149">
    <property type="entry name" value="Tscrpt_reg_PadR_N"/>
</dbReference>
<dbReference type="Pfam" id="PF10400">
    <property type="entry name" value="Vir_act_alpha_C"/>
    <property type="match status" value="1"/>
</dbReference>
<dbReference type="SUPFAM" id="SSF46785">
    <property type="entry name" value="Winged helix' DNA-binding domain"/>
    <property type="match status" value="1"/>
</dbReference>
<keyword evidence="5" id="KW-1185">Reference proteome</keyword>
<accession>A0A0D8B6F7</accession>
<evidence type="ECO:0000256" key="1">
    <source>
        <dbReference type="SAM" id="MobiDB-lite"/>
    </source>
</evidence>
<gene>
    <name evidence="4" type="ORF">FF36_06203</name>
</gene>
<feature type="region of interest" description="Disordered" evidence="1">
    <location>
        <begin position="174"/>
        <end position="213"/>
    </location>
</feature>
<dbReference type="PANTHER" id="PTHR43252:SF6">
    <property type="entry name" value="NEGATIVE TRANSCRIPTION REGULATOR PADR"/>
    <property type="match status" value="1"/>
</dbReference>
<dbReference type="EMBL" id="JYFN01000100">
    <property type="protein sequence ID" value="KJE19514.1"/>
    <property type="molecule type" value="Genomic_DNA"/>
</dbReference>
<dbReference type="Gene3D" id="6.10.140.190">
    <property type="match status" value="1"/>
</dbReference>
<reference evidence="5" key="1">
    <citation type="submission" date="2015-02" db="EMBL/GenBank/DDBJ databases">
        <title>Draft Genome of Frankia sp. CpI1-S.</title>
        <authorList>
            <person name="Oshone R.T."/>
            <person name="Ngom M."/>
            <person name="Ghodhbane-Gtari F."/>
            <person name="Gtari M."/>
            <person name="Morris K."/>
            <person name="Thomas K."/>
            <person name="Sen A."/>
            <person name="Tisa L.S."/>
        </authorList>
    </citation>
    <scope>NUCLEOTIDE SEQUENCE [LARGE SCALE GENOMIC DNA]</scope>
    <source>
        <strain evidence="5">CpI1-S</strain>
    </source>
</reference>
<dbReference type="InterPro" id="IPR018309">
    <property type="entry name" value="Tscrpt_reg_PadR_C"/>
</dbReference>
<evidence type="ECO:0000259" key="2">
    <source>
        <dbReference type="Pfam" id="PF03551"/>
    </source>
</evidence>
<protein>
    <submittedName>
        <fullName evidence="4">Transcriptional regulator, PadR family</fullName>
    </submittedName>
</protein>
<proteinExistence type="predicted"/>
<dbReference type="RefSeq" id="WP_044888608.1">
    <property type="nucleotide sequence ID" value="NZ_JYFN01000100.1"/>
</dbReference>